<dbReference type="SUPFAM" id="SSF47473">
    <property type="entry name" value="EF-hand"/>
    <property type="match status" value="1"/>
</dbReference>
<dbReference type="PANTHER" id="PTHR20875:SF0">
    <property type="entry name" value="GH12158P"/>
    <property type="match status" value="1"/>
</dbReference>
<dbReference type="AlphaFoldDB" id="A0A1V9Z414"/>
<gene>
    <name evidence="2" type="ORF">ACHHYP_03505</name>
</gene>
<reference evidence="2 3" key="1">
    <citation type="journal article" date="2014" name="Genome Biol. Evol.">
        <title>The secreted proteins of Achlya hypogyna and Thraustotheca clavata identify the ancestral oomycete secretome and reveal gene acquisitions by horizontal gene transfer.</title>
        <authorList>
            <person name="Misner I."/>
            <person name="Blouin N."/>
            <person name="Leonard G."/>
            <person name="Richards T.A."/>
            <person name="Lane C.E."/>
        </authorList>
    </citation>
    <scope>NUCLEOTIDE SEQUENCE [LARGE SCALE GENOMIC DNA]</scope>
    <source>
        <strain evidence="2 3">ATCC 48635</strain>
    </source>
</reference>
<sequence>MSRDAFVDLFSSFVHEAQTTFGFDTDDAHVLLAKARLALAPLQAVCTETHDAVATLERRLTHRLAMHGSDRRQFLALDHQCTGFLRYEDFQRGLDNLNIPNDPVTVARLLLKYDTTGCGRVNYTSFVRLDYVDEVPEPPPSVPTLDELEEAERWQTEQAIALLRAKLYQRCRSRRQLYLHFDQNRYAYLSVEELQAGLRALGVAISKHELRRITAACAQKEDMLSLQDFCRLMDGLTEASTQLSCSTLHAAVSVTAECSPAEPVTSVKIPSNDVHREVVAGLLAQGKSTRALYHAVADADGMSVRSLERALMRWHLPVPPPASLLRLLGTYDTNGSGTIAYHEFVAFLHP</sequence>
<organism evidence="2 3">
    <name type="scientific">Achlya hypogyna</name>
    <name type="common">Oomycete</name>
    <name type="synonym">Protoachlya hypogyna</name>
    <dbReference type="NCBI Taxonomy" id="1202772"/>
    <lineage>
        <taxon>Eukaryota</taxon>
        <taxon>Sar</taxon>
        <taxon>Stramenopiles</taxon>
        <taxon>Oomycota</taxon>
        <taxon>Saprolegniomycetes</taxon>
        <taxon>Saprolegniales</taxon>
        <taxon>Achlyaceae</taxon>
        <taxon>Achlya</taxon>
    </lineage>
</organism>
<dbReference type="PANTHER" id="PTHR20875">
    <property type="entry name" value="EF-HAND CALCIUM-BINDING DOMAIN-CONTAINING PROTEIN 6-RELATED"/>
    <property type="match status" value="1"/>
</dbReference>
<dbReference type="Proteomes" id="UP000243579">
    <property type="component" value="Unassembled WGS sequence"/>
</dbReference>
<evidence type="ECO:0000256" key="1">
    <source>
        <dbReference type="ARBA" id="ARBA00022837"/>
    </source>
</evidence>
<name>A0A1V9Z414_ACHHY</name>
<dbReference type="EMBL" id="JNBR01000452">
    <property type="protein sequence ID" value="OQR92580.1"/>
    <property type="molecule type" value="Genomic_DNA"/>
</dbReference>
<evidence type="ECO:0000313" key="2">
    <source>
        <dbReference type="EMBL" id="OQR92580.1"/>
    </source>
</evidence>
<dbReference type="InterPro" id="IPR018247">
    <property type="entry name" value="EF_Hand_1_Ca_BS"/>
</dbReference>
<keyword evidence="3" id="KW-1185">Reference proteome</keyword>
<dbReference type="Gene3D" id="1.10.238.10">
    <property type="entry name" value="EF-hand"/>
    <property type="match status" value="2"/>
</dbReference>
<dbReference type="PROSITE" id="PS00018">
    <property type="entry name" value="EF_HAND_1"/>
    <property type="match status" value="1"/>
</dbReference>
<dbReference type="InterPro" id="IPR011992">
    <property type="entry name" value="EF-hand-dom_pair"/>
</dbReference>
<evidence type="ECO:0000313" key="3">
    <source>
        <dbReference type="Proteomes" id="UP000243579"/>
    </source>
</evidence>
<dbReference type="OrthoDB" id="26525at2759"/>
<comment type="caution">
    <text evidence="2">The sequence shown here is derived from an EMBL/GenBank/DDBJ whole genome shotgun (WGS) entry which is preliminary data.</text>
</comment>
<dbReference type="InterPro" id="IPR052603">
    <property type="entry name" value="EFCB6"/>
</dbReference>
<dbReference type="STRING" id="1202772.A0A1V9Z414"/>
<proteinExistence type="predicted"/>
<keyword evidence="1" id="KW-0106">Calcium</keyword>
<protein>
    <submittedName>
        <fullName evidence="2">Uncharacterized protein</fullName>
    </submittedName>
</protein>
<accession>A0A1V9Z414</accession>